<dbReference type="GO" id="GO:0016787">
    <property type="term" value="F:hydrolase activity"/>
    <property type="evidence" value="ECO:0007669"/>
    <property type="project" value="UniProtKB-KW"/>
</dbReference>
<evidence type="ECO:0000313" key="2">
    <source>
        <dbReference type="EMBL" id="SHJ69976.1"/>
    </source>
</evidence>
<dbReference type="RefSeq" id="WP_072909519.1">
    <property type="nucleotide sequence ID" value="NZ_FQZT01000013.1"/>
</dbReference>
<dbReference type="Gene3D" id="3.60.15.10">
    <property type="entry name" value="Ribonuclease Z/Hydroxyacylglutathione hydrolase-like"/>
    <property type="match status" value="1"/>
</dbReference>
<keyword evidence="2" id="KW-0378">Hydrolase</keyword>
<gene>
    <name evidence="2" type="ORF">SAMN02745165_02961</name>
</gene>
<dbReference type="EMBL" id="FQZT01000013">
    <property type="protein sequence ID" value="SHJ69976.1"/>
    <property type="molecule type" value="Genomic_DNA"/>
</dbReference>
<dbReference type="PANTHER" id="PTHR30619:SF1">
    <property type="entry name" value="RECOMBINATION PROTEIN 2"/>
    <property type="match status" value="1"/>
</dbReference>
<accession>A0A1M6LFQ0</accession>
<keyword evidence="3" id="KW-1185">Reference proteome</keyword>
<dbReference type="InterPro" id="IPR052159">
    <property type="entry name" value="Competence_DNA_uptake"/>
</dbReference>
<keyword evidence="1" id="KW-0732">Signal</keyword>
<feature type="chain" id="PRO_5012296815" evidence="1">
    <location>
        <begin position="21"/>
        <end position="298"/>
    </location>
</feature>
<dbReference type="AlphaFoldDB" id="A0A1M6LFQ0"/>
<dbReference type="OrthoDB" id="9790149at2"/>
<protein>
    <submittedName>
        <fullName evidence="2">Metal-dependent hydrolase, beta-lactamase superfamily II</fullName>
    </submittedName>
</protein>
<sequence length="298" mass="32183">MSRMLGYLFAMLTAPTICFSEPANISPLPEAGNNLTIHFMDVGQGDATLINCPDGNSILIDAGSSSGFPGGKLRYYLLKQGGIAGKPLEALIITRPDASKYNLVTRALDKVPVKNVYLAGSEAEYRGIKFSKWLKEIDENHKHFLQGNEISTYEIPTSEISCGDVRLSFLTASSILGRSDQNTQSMGVMISYGDFTAILTSDISTVTEIDTLDRYSTPQLNADVVKIGSNSSLASAVTDQLFETLKPKAVIVSTGQKDNAREKPLAALSNGSKAIYSTVTDGNLVLKTDGRHFQIFIP</sequence>
<dbReference type="SUPFAM" id="SSF56281">
    <property type="entry name" value="Metallo-hydrolase/oxidoreductase"/>
    <property type="match status" value="1"/>
</dbReference>
<reference evidence="2 3" key="1">
    <citation type="submission" date="2016-11" db="EMBL/GenBank/DDBJ databases">
        <authorList>
            <person name="Jaros S."/>
            <person name="Januszkiewicz K."/>
            <person name="Wedrychowicz H."/>
        </authorList>
    </citation>
    <scope>NUCLEOTIDE SEQUENCE [LARGE SCALE GENOMIC DNA]</scope>
    <source>
        <strain evidence="2 3">DSM 5091</strain>
    </source>
</reference>
<name>A0A1M6LFQ0_MALRU</name>
<evidence type="ECO:0000313" key="3">
    <source>
        <dbReference type="Proteomes" id="UP000184171"/>
    </source>
</evidence>
<evidence type="ECO:0000256" key="1">
    <source>
        <dbReference type="SAM" id="SignalP"/>
    </source>
</evidence>
<dbReference type="InterPro" id="IPR036866">
    <property type="entry name" value="RibonucZ/Hydroxyglut_hydro"/>
</dbReference>
<organism evidence="2 3">
    <name type="scientific">Malonomonas rubra DSM 5091</name>
    <dbReference type="NCBI Taxonomy" id="1122189"/>
    <lineage>
        <taxon>Bacteria</taxon>
        <taxon>Pseudomonadati</taxon>
        <taxon>Thermodesulfobacteriota</taxon>
        <taxon>Desulfuromonadia</taxon>
        <taxon>Desulfuromonadales</taxon>
        <taxon>Geopsychrobacteraceae</taxon>
        <taxon>Malonomonas</taxon>
    </lineage>
</organism>
<dbReference type="STRING" id="1122189.SAMN02745165_02961"/>
<dbReference type="PANTHER" id="PTHR30619">
    <property type="entry name" value="DNA INTERNALIZATION/COMPETENCE PROTEIN COMEC/REC2"/>
    <property type="match status" value="1"/>
</dbReference>
<feature type="signal peptide" evidence="1">
    <location>
        <begin position="1"/>
        <end position="20"/>
    </location>
</feature>
<proteinExistence type="predicted"/>
<dbReference type="Proteomes" id="UP000184171">
    <property type="component" value="Unassembled WGS sequence"/>
</dbReference>